<dbReference type="Gene3D" id="1.25.40.10">
    <property type="entry name" value="Tetratricopeptide repeat domain"/>
    <property type="match status" value="1"/>
</dbReference>
<keyword evidence="3" id="KW-1185">Reference proteome</keyword>
<reference evidence="3" key="1">
    <citation type="journal article" date="2019" name="Int. J. Syst. Evol. Microbiol.">
        <title>The Global Catalogue of Microorganisms (GCM) 10K type strain sequencing project: providing services to taxonomists for standard genome sequencing and annotation.</title>
        <authorList>
            <consortium name="The Broad Institute Genomics Platform"/>
            <consortium name="The Broad Institute Genome Sequencing Center for Infectious Disease"/>
            <person name="Wu L."/>
            <person name="Ma J."/>
        </authorList>
    </citation>
    <scope>NUCLEOTIDE SEQUENCE [LARGE SCALE GENOMIC DNA]</scope>
    <source>
        <strain evidence="3">JCM 11136</strain>
    </source>
</reference>
<dbReference type="InterPro" id="IPR001387">
    <property type="entry name" value="Cro/C1-type_HTH"/>
</dbReference>
<evidence type="ECO:0000256" key="1">
    <source>
        <dbReference type="SAM" id="MobiDB-lite"/>
    </source>
</evidence>
<evidence type="ECO:0000313" key="3">
    <source>
        <dbReference type="Proteomes" id="UP001501578"/>
    </source>
</evidence>
<proteinExistence type="predicted"/>
<evidence type="ECO:0000313" key="2">
    <source>
        <dbReference type="EMBL" id="GAA0934497.1"/>
    </source>
</evidence>
<name>A0ABP4ADW5_9ACTN</name>
<evidence type="ECO:0008006" key="4">
    <source>
        <dbReference type="Google" id="ProtNLM"/>
    </source>
</evidence>
<dbReference type="EMBL" id="BAAAHQ010000021">
    <property type="protein sequence ID" value="GAA0934497.1"/>
    <property type="molecule type" value="Genomic_DNA"/>
</dbReference>
<dbReference type="InterPro" id="IPR011990">
    <property type="entry name" value="TPR-like_helical_dom_sf"/>
</dbReference>
<protein>
    <recommendedName>
        <fullName evidence="4">XRE family transcriptional regulator</fullName>
    </recommendedName>
</protein>
<gene>
    <name evidence="2" type="ORF">GCM10009560_41780</name>
</gene>
<dbReference type="CDD" id="cd00093">
    <property type="entry name" value="HTH_XRE"/>
    <property type="match status" value="1"/>
</dbReference>
<organism evidence="2 3">
    <name type="scientific">Nonomuraea longicatena</name>
    <dbReference type="NCBI Taxonomy" id="83682"/>
    <lineage>
        <taxon>Bacteria</taxon>
        <taxon>Bacillati</taxon>
        <taxon>Actinomycetota</taxon>
        <taxon>Actinomycetes</taxon>
        <taxon>Streptosporangiales</taxon>
        <taxon>Streptosporangiaceae</taxon>
        <taxon>Nonomuraea</taxon>
    </lineage>
</organism>
<feature type="region of interest" description="Disordered" evidence="1">
    <location>
        <begin position="1"/>
        <end position="23"/>
    </location>
</feature>
<comment type="caution">
    <text evidence="2">The sequence shown here is derived from an EMBL/GenBank/DDBJ whole genome shotgun (WGS) entry which is preliminary data.</text>
</comment>
<dbReference type="SUPFAM" id="SSF48452">
    <property type="entry name" value="TPR-like"/>
    <property type="match status" value="1"/>
</dbReference>
<sequence length="431" mass="47571">MGDTEGEGLSPLPAPRCDMATEHPPLTPAWAELLREKRRQAGWSQKQLAIRLIKATGGSIQLPDLDSVIRRIKDHEAGRHQPTDPYLLLYSRVFDSGDDRLLPKSPAPVPIAPIPALAPDADLYERITRAIREPRRMDEVTLEWLDRCLSEHRYAEDTLGSGPLLPTVMAQFSTVIDLAHGASGTFGGRLVALVAQYAQFVAWMCQDAGNEGAALAWYDRSHAWALEAGDASLAATTLNMRAHQAWSLGDAQKCIRLAEASRWHDGRTTLGVQGMASQMIARGHAQMNDANSARSRLSEAEDMIRRAARHPEDEPPWMYFYDEGWFRMQRGMAELQLGNGNHAVELLEDGLRTLPESYRRDRAWFRACLARAHAVQGDAEAATDVAIKVAPDAVAVNAHAVAELRMTADQLARVDAPGARDIQERLAALTQ</sequence>
<accession>A0ABP4ADW5</accession>
<dbReference type="Proteomes" id="UP001501578">
    <property type="component" value="Unassembled WGS sequence"/>
</dbReference>